<protein>
    <recommendedName>
        <fullName evidence="4">CCR4-NOT transcription complex subunit 11</fullName>
    </recommendedName>
</protein>
<dbReference type="Proteomes" id="UP000481861">
    <property type="component" value="Unassembled WGS sequence"/>
</dbReference>
<dbReference type="OrthoDB" id="10265389at2759"/>
<dbReference type="InterPro" id="IPR019312">
    <property type="entry name" value="CNOT11"/>
</dbReference>
<accession>A0A7C8HYV6</accession>
<keyword evidence="3" id="KW-1185">Reference proteome</keyword>
<dbReference type="EMBL" id="JAADJZ010000033">
    <property type="protein sequence ID" value="KAF2865537.1"/>
    <property type="molecule type" value="Genomic_DNA"/>
</dbReference>
<organism evidence="2 3">
    <name type="scientific">Massariosphaeria phaeospora</name>
    <dbReference type="NCBI Taxonomy" id="100035"/>
    <lineage>
        <taxon>Eukaryota</taxon>
        <taxon>Fungi</taxon>
        <taxon>Dikarya</taxon>
        <taxon>Ascomycota</taxon>
        <taxon>Pezizomycotina</taxon>
        <taxon>Dothideomycetes</taxon>
        <taxon>Pleosporomycetidae</taxon>
        <taxon>Pleosporales</taxon>
        <taxon>Pleosporales incertae sedis</taxon>
        <taxon>Massariosphaeria</taxon>
    </lineage>
</organism>
<feature type="compositionally biased region" description="Low complexity" evidence="1">
    <location>
        <begin position="299"/>
        <end position="313"/>
    </location>
</feature>
<gene>
    <name evidence="2" type="ORF">BDV95DRAFT_652543</name>
</gene>
<feature type="region of interest" description="Disordered" evidence="1">
    <location>
        <begin position="290"/>
        <end position="320"/>
    </location>
</feature>
<feature type="region of interest" description="Disordered" evidence="1">
    <location>
        <begin position="193"/>
        <end position="224"/>
    </location>
</feature>
<reference evidence="2 3" key="1">
    <citation type="submission" date="2020-01" db="EMBL/GenBank/DDBJ databases">
        <authorList>
            <consortium name="DOE Joint Genome Institute"/>
            <person name="Haridas S."/>
            <person name="Albert R."/>
            <person name="Binder M."/>
            <person name="Bloem J."/>
            <person name="Labutti K."/>
            <person name="Salamov A."/>
            <person name="Andreopoulos B."/>
            <person name="Baker S.E."/>
            <person name="Barry K."/>
            <person name="Bills G."/>
            <person name="Bluhm B.H."/>
            <person name="Cannon C."/>
            <person name="Castanera R."/>
            <person name="Culley D.E."/>
            <person name="Daum C."/>
            <person name="Ezra D."/>
            <person name="Gonzalez J.B."/>
            <person name="Henrissat B."/>
            <person name="Kuo A."/>
            <person name="Liang C."/>
            <person name="Lipzen A."/>
            <person name="Lutzoni F."/>
            <person name="Magnuson J."/>
            <person name="Mondo S."/>
            <person name="Nolan M."/>
            <person name="Ohm R."/>
            <person name="Pangilinan J."/>
            <person name="Park H.-J.H."/>
            <person name="Ramirez L."/>
            <person name="Alfaro M."/>
            <person name="Sun H."/>
            <person name="Tritt A."/>
            <person name="Yoshinaga Y."/>
            <person name="Zwiers L.-H.L."/>
            <person name="Turgeon B.G."/>
            <person name="Goodwin S.B."/>
            <person name="Spatafora J.W."/>
            <person name="Crous P.W."/>
            <person name="Grigoriev I.V."/>
        </authorList>
    </citation>
    <scope>NUCLEOTIDE SEQUENCE [LARGE SCALE GENOMIC DNA]</scope>
    <source>
        <strain evidence="2 3">CBS 611.86</strain>
    </source>
</reference>
<dbReference type="GO" id="GO:0030014">
    <property type="term" value="C:CCR4-NOT complex"/>
    <property type="evidence" value="ECO:0007669"/>
    <property type="project" value="InterPro"/>
</dbReference>
<comment type="caution">
    <text evidence="2">The sequence shown here is derived from an EMBL/GenBank/DDBJ whole genome shotgun (WGS) entry which is preliminary data.</text>
</comment>
<dbReference type="AlphaFoldDB" id="A0A7C8HYV6"/>
<evidence type="ECO:0000256" key="1">
    <source>
        <dbReference type="SAM" id="MobiDB-lite"/>
    </source>
</evidence>
<evidence type="ECO:0000313" key="3">
    <source>
        <dbReference type="Proteomes" id="UP000481861"/>
    </source>
</evidence>
<name>A0A7C8HYV6_9PLEO</name>
<proteinExistence type="predicted"/>
<evidence type="ECO:0008006" key="4">
    <source>
        <dbReference type="Google" id="ProtNLM"/>
    </source>
</evidence>
<sequence length="386" mass="42515">MDITAALTDDEIAVLADSERACEAATRSLEHIRAGNAIKAGAFTSFEESLRVKNTLDAFEAHANEQASWETLAVLVNCEYALYALNQDTPLRNNPFLSHWVEAIQRLSSGARAAQAVDGQVRRNGTGPLREEINVVRVGFIKALLLGSADTDQFVRLSPRQLHKTFVESGYAPGFEIGMYVRMLEEEGIYEGTPAPQRAAEPDRKDTSSSAPPRPKPKPSDSQHWKRDLLLRLQHDPAAAIPDLTHLPLELSSLDFLTTLLQDATLQRLSLDPAPLISDYIQHALRLTEAMGQPPPPAGSSSPSASTASSSSVSDEDLDHGREAQTRAVKLLLLFMRNLVRKALLPPQALYFEIQEVCVRYVWIGEVREFRAWVEEGGRGDGDGEI</sequence>
<evidence type="ECO:0000313" key="2">
    <source>
        <dbReference type="EMBL" id="KAF2865537.1"/>
    </source>
</evidence>
<dbReference type="Pfam" id="PF10155">
    <property type="entry name" value="CNOT11"/>
    <property type="match status" value="1"/>
</dbReference>